<sequence length="79" mass="8798">MSGGLAGEHPLTVSLTSSGGELLAEETFTLTVLPAALPKQKLMHTEWFHCDGIADRASSRWILTAMRWRPYPICWRGSR</sequence>
<gene>
    <name evidence="1" type="ORF">WJ0W_004121</name>
</gene>
<evidence type="ECO:0000313" key="1">
    <source>
        <dbReference type="EMBL" id="CAH8246889.1"/>
    </source>
</evidence>
<organism evidence="1 2">
    <name type="scientific">Paenibacillus melissococcoides</name>
    <dbReference type="NCBI Taxonomy" id="2912268"/>
    <lineage>
        <taxon>Bacteria</taxon>
        <taxon>Bacillati</taxon>
        <taxon>Bacillota</taxon>
        <taxon>Bacilli</taxon>
        <taxon>Bacillales</taxon>
        <taxon>Paenibacillaceae</taxon>
        <taxon>Paenibacillus</taxon>
    </lineage>
</organism>
<name>A0ABM9G690_9BACL</name>
<proteinExistence type="predicted"/>
<accession>A0ABM9G690</accession>
<dbReference type="EMBL" id="CALYLO010000006">
    <property type="protein sequence ID" value="CAH8246889.1"/>
    <property type="molecule type" value="Genomic_DNA"/>
</dbReference>
<protein>
    <submittedName>
        <fullName evidence="1">Uncharacterized protein</fullName>
    </submittedName>
</protein>
<dbReference type="Proteomes" id="UP001154322">
    <property type="component" value="Unassembled WGS sequence"/>
</dbReference>
<comment type="caution">
    <text evidence="1">The sequence shown here is derived from an EMBL/GenBank/DDBJ whole genome shotgun (WGS) entry which is preliminary data.</text>
</comment>
<evidence type="ECO:0000313" key="2">
    <source>
        <dbReference type="Proteomes" id="UP001154322"/>
    </source>
</evidence>
<reference evidence="1" key="1">
    <citation type="submission" date="2022-06" db="EMBL/GenBank/DDBJ databases">
        <authorList>
            <person name="Dietemann V."/>
            <person name="Ory F."/>
            <person name="Dainat B."/>
            <person name="Oberhansli S."/>
        </authorList>
    </citation>
    <scope>NUCLEOTIDE SEQUENCE</scope>
    <source>
        <strain evidence="1">Ena-SAMPLE-TAB-26-04-2022-14:26:32:270-5432</strain>
    </source>
</reference>
<dbReference type="RefSeq" id="WP_261948793.1">
    <property type="nucleotide sequence ID" value="NZ_CALYLO010000006.1"/>
</dbReference>
<keyword evidence="2" id="KW-1185">Reference proteome</keyword>